<feature type="transmembrane region" description="Helical" evidence="1">
    <location>
        <begin position="44"/>
        <end position="63"/>
    </location>
</feature>
<dbReference type="EMBL" id="JAMKFE010000008">
    <property type="protein sequence ID" value="MCM5680759.1"/>
    <property type="molecule type" value="Genomic_DNA"/>
</dbReference>
<sequence>MGLLDAFWHLLNFFAPAVGVGLLSAALAKLTWRRALQGVGWRRLVGWGCVGAALALVGGLIFFGRDGRVLTYLFMVAATATALWWAGFGLRSRA</sequence>
<proteinExistence type="predicted"/>
<dbReference type="Proteomes" id="UP001165541">
    <property type="component" value="Unassembled WGS sequence"/>
</dbReference>
<evidence type="ECO:0000256" key="1">
    <source>
        <dbReference type="SAM" id="Phobius"/>
    </source>
</evidence>
<keyword evidence="3" id="KW-1185">Reference proteome</keyword>
<feature type="transmembrane region" description="Helical" evidence="1">
    <location>
        <begin position="69"/>
        <end position="90"/>
    </location>
</feature>
<organism evidence="2 3">
    <name type="scientific">Caldimonas mangrovi</name>
    <dbReference type="NCBI Taxonomy" id="2944811"/>
    <lineage>
        <taxon>Bacteria</taxon>
        <taxon>Pseudomonadati</taxon>
        <taxon>Pseudomonadota</taxon>
        <taxon>Betaproteobacteria</taxon>
        <taxon>Burkholderiales</taxon>
        <taxon>Sphaerotilaceae</taxon>
        <taxon>Caldimonas</taxon>
    </lineage>
</organism>
<name>A0ABT0YQQ9_9BURK</name>
<evidence type="ECO:0000313" key="2">
    <source>
        <dbReference type="EMBL" id="MCM5680759.1"/>
    </source>
</evidence>
<reference evidence="2" key="1">
    <citation type="submission" date="2022-05" db="EMBL/GenBank/DDBJ databases">
        <title>Schlegelella sp. nov., isolated from mangrove soil.</title>
        <authorList>
            <person name="Liu Y."/>
            <person name="Ge X."/>
            <person name="Liu W."/>
        </authorList>
    </citation>
    <scope>NUCLEOTIDE SEQUENCE</scope>
    <source>
        <strain evidence="2">S2-27</strain>
    </source>
</reference>
<feature type="transmembrane region" description="Helical" evidence="1">
    <location>
        <begin position="6"/>
        <end position="32"/>
    </location>
</feature>
<keyword evidence="1" id="KW-1133">Transmembrane helix</keyword>
<accession>A0ABT0YQQ9</accession>
<keyword evidence="1" id="KW-0812">Transmembrane</keyword>
<protein>
    <submittedName>
        <fullName evidence="2">Uncharacterized protein</fullName>
    </submittedName>
</protein>
<keyword evidence="1" id="KW-0472">Membrane</keyword>
<gene>
    <name evidence="2" type="ORF">M8A51_14635</name>
</gene>
<dbReference type="RefSeq" id="WP_251779206.1">
    <property type="nucleotide sequence ID" value="NZ_JAMKFE010000008.1"/>
</dbReference>
<evidence type="ECO:0000313" key="3">
    <source>
        <dbReference type="Proteomes" id="UP001165541"/>
    </source>
</evidence>
<comment type="caution">
    <text evidence="2">The sequence shown here is derived from an EMBL/GenBank/DDBJ whole genome shotgun (WGS) entry which is preliminary data.</text>
</comment>